<keyword evidence="7" id="KW-1185">Reference proteome</keyword>
<keyword evidence="3" id="KW-0963">Cytoplasm</keyword>
<evidence type="ECO:0000313" key="6">
    <source>
        <dbReference type="EMBL" id="WOL00930.1"/>
    </source>
</evidence>
<dbReference type="InterPro" id="IPR011989">
    <property type="entry name" value="ARM-like"/>
</dbReference>
<dbReference type="InterPro" id="IPR040122">
    <property type="entry name" value="Importin_beta"/>
</dbReference>
<dbReference type="Pfam" id="PF18829">
    <property type="entry name" value="Importin_rep_6"/>
    <property type="match status" value="1"/>
</dbReference>
<evidence type="ECO:0000256" key="4">
    <source>
        <dbReference type="ARBA" id="ARBA00022737"/>
    </source>
</evidence>
<sequence length="192" mass="21210">MALQGTTGDAGGVASLPLHRYILRPPLIFPYFVVASVTPMLPALCRIASGRLLLQLSKLAVEKGQTQGRDESYVKQLADDIIPTLVDALQKEPEVEICASMLDSLNECMHLAGLLLSENQVRSIVDQLKHVITASVARKKETAERTKAEDFDAEEEEMLKEENEQVAEVFDQVVNEAHESIPISDYFSDSNL</sequence>
<evidence type="ECO:0000256" key="5">
    <source>
        <dbReference type="ARBA" id="ARBA00022927"/>
    </source>
</evidence>
<gene>
    <name evidence="6" type="ORF">Cni_G09643</name>
</gene>
<keyword evidence="4" id="KW-0677">Repeat</keyword>
<dbReference type="Gene3D" id="1.25.10.10">
    <property type="entry name" value="Leucine-rich Repeat Variant"/>
    <property type="match status" value="1"/>
</dbReference>
<reference evidence="6 7" key="1">
    <citation type="submission" date="2023-10" db="EMBL/GenBank/DDBJ databases">
        <title>Chromosome-scale genome assembly provides insights into flower coloration mechanisms of Canna indica.</title>
        <authorList>
            <person name="Li C."/>
        </authorList>
    </citation>
    <scope>NUCLEOTIDE SEQUENCE [LARGE SCALE GENOMIC DNA]</scope>
    <source>
        <tissue evidence="6">Flower</tissue>
    </source>
</reference>
<dbReference type="Proteomes" id="UP001327560">
    <property type="component" value="Chromosome 3"/>
</dbReference>
<dbReference type="AlphaFoldDB" id="A0AAQ3Q9U7"/>
<evidence type="ECO:0000256" key="1">
    <source>
        <dbReference type="ARBA" id="ARBA00004496"/>
    </source>
</evidence>
<dbReference type="InterPro" id="IPR041389">
    <property type="entry name" value="Importin_rep_6"/>
</dbReference>
<keyword evidence="5" id="KW-0653">Protein transport</keyword>
<name>A0AAQ3Q9U7_9LILI</name>
<protein>
    <submittedName>
        <fullName evidence="6">HEAT domain-containing protein</fullName>
    </submittedName>
</protein>
<dbReference type="PANTHER" id="PTHR10527">
    <property type="entry name" value="IMPORTIN BETA"/>
    <property type="match status" value="1"/>
</dbReference>
<dbReference type="GO" id="GO:0005737">
    <property type="term" value="C:cytoplasm"/>
    <property type="evidence" value="ECO:0007669"/>
    <property type="project" value="UniProtKB-SubCell"/>
</dbReference>
<comment type="subcellular location">
    <subcellularLocation>
        <location evidence="1">Cytoplasm</location>
    </subcellularLocation>
</comment>
<dbReference type="InterPro" id="IPR016024">
    <property type="entry name" value="ARM-type_fold"/>
</dbReference>
<evidence type="ECO:0000313" key="7">
    <source>
        <dbReference type="Proteomes" id="UP001327560"/>
    </source>
</evidence>
<evidence type="ECO:0000256" key="2">
    <source>
        <dbReference type="ARBA" id="ARBA00022448"/>
    </source>
</evidence>
<dbReference type="SUPFAM" id="SSF48371">
    <property type="entry name" value="ARM repeat"/>
    <property type="match status" value="1"/>
</dbReference>
<organism evidence="6 7">
    <name type="scientific">Canna indica</name>
    <name type="common">Indian-shot</name>
    <dbReference type="NCBI Taxonomy" id="4628"/>
    <lineage>
        <taxon>Eukaryota</taxon>
        <taxon>Viridiplantae</taxon>
        <taxon>Streptophyta</taxon>
        <taxon>Embryophyta</taxon>
        <taxon>Tracheophyta</taxon>
        <taxon>Spermatophyta</taxon>
        <taxon>Magnoliopsida</taxon>
        <taxon>Liliopsida</taxon>
        <taxon>Zingiberales</taxon>
        <taxon>Cannaceae</taxon>
        <taxon>Canna</taxon>
    </lineage>
</organism>
<proteinExistence type="predicted"/>
<keyword evidence="2" id="KW-0813">Transport</keyword>
<dbReference type="EMBL" id="CP136892">
    <property type="protein sequence ID" value="WOL00930.1"/>
    <property type="molecule type" value="Genomic_DNA"/>
</dbReference>
<accession>A0AAQ3Q9U7</accession>
<dbReference type="GO" id="GO:0006606">
    <property type="term" value="P:protein import into nucleus"/>
    <property type="evidence" value="ECO:0007669"/>
    <property type="project" value="InterPro"/>
</dbReference>
<evidence type="ECO:0000256" key="3">
    <source>
        <dbReference type="ARBA" id="ARBA00022490"/>
    </source>
</evidence>